<evidence type="ECO:0000313" key="2">
    <source>
        <dbReference type="Proteomes" id="UP000054477"/>
    </source>
</evidence>
<evidence type="ECO:0000313" key="1">
    <source>
        <dbReference type="EMBL" id="KIK02347.1"/>
    </source>
</evidence>
<name>A0A0C9XXF5_9AGAR</name>
<reference evidence="1 2" key="1">
    <citation type="submission" date="2014-04" db="EMBL/GenBank/DDBJ databases">
        <authorList>
            <consortium name="DOE Joint Genome Institute"/>
            <person name="Kuo A."/>
            <person name="Kohler A."/>
            <person name="Nagy L.G."/>
            <person name="Floudas D."/>
            <person name="Copeland A."/>
            <person name="Barry K.W."/>
            <person name="Cichocki N."/>
            <person name="Veneault-Fourrey C."/>
            <person name="LaButti K."/>
            <person name="Lindquist E.A."/>
            <person name="Lipzen A."/>
            <person name="Lundell T."/>
            <person name="Morin E."/>
            <person name="Murat C."/>
            <person name="Sun H."/>
            <person name="Tunlid A."/>
            <person name="Henrissat B."/>
            <person name="Grigoriev I.V."/>
            <person name="Hibbett D.S."/>
            <person name="Martin F."/>
            <person name="Nordberg H.P."/>
            <person name="Cantor M.N."/>
            <person name="Hua S.X."/>
        </authorList>
    </citation>
    <scope>NUCLEOTIDE SEQUENCE [LARGE SCALE GENOMIC DNA]</scope>
    <source>
        <strain evidence="1 2">LaAM-08-1</strain>
    </source>
</reference>
<dbReference type="EMBL" id="KN838594">
    <property type="protein sequence ID" value="KIK02347.1"/>
    <property type="molecule type" value="Genomic_DNA"/>
</dbReference>
<sequence>MVVLGDVVACSYVRPNANEWGAVNSNAAPKQFTKGMSLQQQHTSEKTKSTSRHPCAVVLHAGMLGILIV</sequence>
<keyword evidence="2" id="KW-1185">Reference proteome</keyword>
<dbReference type="AlphaFoldDB" id="A0A0C9XXF5"/>
<accession>A0A0C9XXF5</accession>
<proteinExistence type="predicted"/>
<dbReference type="OrthoDB" id="10282985at2759"/>
<protein>
    <submittedName>
        <fullName evidence="1">Unplaced genomic scaffold K443scaffold_59, whole genome shotgun sequence</fullName>
    </submittedName>
</protein>
<organism evidence="1 2">
    <name type="scientific">Laccaria amethystina LaAM-08-1</name>
    <dbReference type="NCBI Taxonomy" id="1095629"/>
    <lineage>
        <taxon>Eukaryota</taxon>
        <taxon>Fungi</taxon>
        <taxon>Dikarya</taxon>
        <taxon>Basidiomycota</taxon>
        <taxon>Agaricomycotina</taxon>
        <taxon>Agaricomycetes</taxon>
        <taxon>Agaricomycetidae</taxon>
        <taxon>Agaricales</taxon>
        <taxon>Agaricineae</taxon>
        <taxon>Hydnangiaceae</taxon>
        <taxon>Laccaria</taxon>
    </lineage>
</organism>
<reference evidence="2" key="2">
    <citation type="submission" date="2015-01" db="EMBL/GenBank/DDBJ databases">
        <title>Evolutionary Origins and Diversification of the Mycorrhizal Mutualists.</title>
        <authorList>
            <consortium name="DOE Joint Genome Institute"/>
            <consortium name="Mycorrhizal Genomics Consortium"/>
            <person name="Kohler A."/>
            <person name="Kuo A."/>
            <person name="Nagy L.G."/>
            <person name="Floudas D."/>
            <person name="Copeland A."/>
            <person name="Barry K.W."/>
            <person name="Cichocki N."/>
            <person name="Veneault-Fourrey C."/>
            <person name="LaButti K."/>
            <person name="Lindquist E.A."/>
            <person name="Lipzen A."/>
            <person name="Lundell T."/>
            <person name="Morin E."/>
            <person name="Murat C."/>
            <person name="Riley R."/>
            <person name="Ohm R."/>
            <person name="Sun H."/>
            <person name="Tunlid A."/>
            <person name="Henrissat B."/>
            <person name="Grigoriev I.V."/>
            <person name="Hibbett D.S."/>
            <person name="Martin F."/>
        </authorList>
    </citation>
    <scope>NUCLEOTIDE SEQUENCE [LARGE SCALE GENOMIC DNA]</scope>
    <source>
        <strain evidence="2">LaAM-08-1</strain>
    </source>
</reference>
<dbReference type="Proteomes" id="UP000054477">
    <property type="component" value="Unassembled WGS sequence"/>
</dbReference>
<dbReference type="HOGENOM" id="CLU_2776335_0_0_1"/>
<gene>
    <name evidence="1" type="ORF">K443DRAFT_97028</name>
</gene>